<name>A0A4Y2Q525_ARAVE</name>
<keyword evidence="2" id="KW-0808">Transferase</keyword>
<dbReference type="InterPro" id="IPR052560">
    <property type="entry name" value="RdDP_mobile_element"/>
</dbReference>
<dbReference type="PROSITE" id="PS50878">
    <property type="entry name" value="RT_POL"/>
    <property type="match status" value="1"/>
</dbReference>
<keyword evidence="2" id="KW-0548">Nucleotidyltransferase</keyword>
<feature type="domain" description="Reverse transcriptase" evidence="1">
    <location>
        <begin position="316"/>
        <end position="581"/>
    </location>
</feature>
<dbReference type="InterPro" id="IPR043128">
    <property type="entry name" value="Rev_trsase/Diguanyl_cyclase"/>
</dbReference>
<dbReference type="InterPro" id="IPR036691">
    <property type="entry name" value="Endo/exonu/phosph_ase_sf"/>
</dbReference>
<dbReference type="InterPro" id="IPR000477">
    <property type="entry name" value="RT_dom"/>
</dbReference>
<dbReference type="Pfam" id="PF00078">
    <property type="entry name" value="RVT_1"/>
    <property type="match status" value="1"/>
</dbReference>
<protein>
    <submittedName>
        <fullName evidence="2">Putative RNA-directed DNA polymerase from transposon X-element</fullName>
    </submittedName>
</protein>
<dbReference type="CDD" id="cd01650">
    <property type="entry name" value="RT_nLTR_like"/>
    <property type="match status" value="1"/>
</dbReference>
<dbReference type="Gene3D" id="3.60.10.10">
    <property type="entry name" value="Endonuclease/exonuclease/phosphatase"/>
    <property type="match status" value="1"/>
</dbReference>
<dbReference type="PANTHER" id="PTHR36688:SF1">
    <property type="entry name" value="ENDONUCLEASE_EXONUCLEASE_PHOSPHATASE DOMAIN-CONTAINING PROTEIN"/>
    <property type="match status" value="1"/>
</dbReference>
<dbReference type="InterPro" id="IPR043502">
    <property type="entry name" value="DNA/RNA_pol_sf"/>
</dbReference>
<dbReference type="PANTHER" id="PTHR36688">
    <property type="entry name" value="ENDO/EXONUCLEASE/PHOSPHATASE DOMAIN-CONTAINING PROTEIN"/>
    <property type="match status" value="1"/>
</dbReference>
<dbReference type="EMBL" id="BGPR01136746">
    <property type="protein sequence ID" value="GBN58561.1"/>
    <property type="molecule type" value="Genomic_DNA"/>
</dbReference>
<comment type="caution">
    <text evidence="2">The sequence shown here is derived from an EMBL/GenBank/DDBJ whole genome shotgun (WGS) entry which is preliminary data.</text>
</comment>
<sequence length="727" mass="84025">MGITLNRFARQLKLQIIAPDHPTRYSKKSDSIIDFALARNLKYSTQIKTLTDLSSDHLPVMLYLNISQLRIDDIYKTIPQWNFFREKLIISTTYPGEINSPDAVEAETNSFTEDIIKSFHQTAKLIKIQSYETPKHIKEQTTLRNRLRKEWQRSKSPLDKKAFNRAQNKLSKMWGEHNNSIWNYKFEHASAQDGTTWQLTRMYTRNKFKISPLWGVNTIAYSNEEKAEELAFNLEDQFTIHNIQDSMNDKIVNNDVKKLLRQTPKIDIEPCTPEEVTEAIKLTKKKKSPGKDAITNEMLQNLPIKMICRITKLINAILKLQYFPKPWRSAIIVPIHKPGKDPHNPTSYRPISLLSSLSKVAEKIILNRLKPIIEDKLIPYQFGFKRNHSTIAQLLRMTEIIRHGWSEGKDTGAVFLDVAKAFDKVWPNGLIYKLMKMGVPDSLSRLIASYLKNRSFQVRVGEALSKPIPIHAGVAQGSILAPFCFNVYVNDITRSKRTQLYLFADDTAILSTSSDPNIIATDLQTHLDELEKWLIKWKMKVNVEKSQAVYFSNKLKKPPAPSLNRQTIPWQSQTKYLGIILDQRLTYKHHFDSIIKKFKAAKAQLYPLLGRNSKLSMDNKLLIYKSFLRPVITYAAPIWGAAAPSHINRLECLQNILLRQISKMPWFVRNNNIRKDLAISSLTEFIKKLAISFFKRIDLMDNMSIRSIPKYNPANPANTRRPRKIIL</sequence>
<evidence type="ECO:0000313" key="3">
    <source>
        <dbReference type="Proteomes" id="UP000499080"/>
    </source>
</evidence>
<reference evidence="2 3" key="1">
    <citation type="journal article" date="2019" name="Sci. Rep.">
        <title>Orb-weaving spider Araneus ventricosus genome elucidates the spidroin gene catalogue.</title>
        <authorList>
            <person name="Kono N."/>
            <person name="Nakamura H."/>
            <person name="Ohtoshi R."/>
            <person name="Moran D.A.P."/>
            <person name="Shinohara A."/>
            <person name="Yoshida Y."/>
            <person name="Fujiwara M."/>
            <person name="Mori M."/>
            <person name="Tomita M."/>
            <person name="Arakawa K."/>
        </authorList>
    </citation>
    <scope>NUCLEOTIDE SEQUENCE [LARGE SCALE GENOMIC DNA]</scope>
</reference>
<evidence type="ECO:0000313" key="2">
    <source>
        <dbReference type="EMBL" id="GBN58561.1"/>
    </source>
</evidence>
<dbReference type="GO" id="GO:0003964">
    <property type="term" value="F:RNA-directed DNA polymerase activity"/>
    <property type="evidence" value="ECO:0007669"/>
    <property type="project" value="UniProtKB-KW"/>
</dbReference>
<dbReference type="AlphaFoldDB" id="A0A4Y2Q525"/>
<keyword evidence="2" id="KW-0695">RNA-directed DNA polymerase</keyword>
<dbReference type="SUPFAM" id="SSF56672">
    <property type="entry name" value="DNA/RNA polymerases"/>
    <property type="match status" value="1"/>
</dbReference>
<accession>A0A4Y2Q525</accession>
<keyword evidence="3" id="KW-1185">Reference proteome</keyword>
<evidence type="ECO:0000259" key="1">
    <source>
        <dbReference type="PROSITE" id="PS50878"/>
    </source>
</evidence>
<dbReference type="Proteomes" id="UP000499080">
    <property type="component" value="Unassembled WGS sequence"/>
</dbReference>
<proteinExistence type="predicted"/>
<organism evidence="2 3">
    <name type="scientific">Araneus ventricosus</name>
    <name type="common">Orbweaver spider</name>
    <name type="synonym">Epeira ventricosa</name>
    <dbReference type="NCBI Taxonomy" id="182803"/>
    <lineage>
        <taxon>Eukaryota</taxon>
        <taxon>Metazoa</taxon>
        <taxon>Ecdysozoa</taxon>
        <taxon>Arthropoda</taxon>
        <taxon>Chelicerata</taxon>
        <taxon>Arachnida</taxon>
        <taxon>Araneae</taxon>
        <taxon>Araneomorphae</taxon>
        <taxon>Entelegynae</taxon>
        <taxon>Araneoidea</taxon>
        <taxon>Araneidae</taxon>
        <taxon>Araneus</taxon>
    </lineage>
</organism>
<dbReference type="SUPFAM" id="SSF56219">
    <property type="entry name" value="DNase I-like"/>
    <property type="match status" value="1"/>
</dbReference>
<dbReference type="OrthoDB" id="6437408at2759"/>
<dbReference type="Gene3D" id="3.30.70.270">
    <property type="match status" value="1"/>
</dbReference>
<gene>
    <name evidence="2" type="primary">X-elementORF2_438</name>
    <name evidence="2" type="ORF">AVEN_19114_1</name>
</gene>